<sequence length="108" mass="13226">MSDCNCDDCYEKNRRLKYKHCNCSDCYEKNRRKNRGCSCRKCEKRDNNCYEKKYFYCYEKPIEYCNSNTCNSNYNRYEKCIKKITDKNENEKCENENIIIININPLQK</sequence>
<evidence type="ECO:0000313" key="1">
    <source>
        <dbReference type="EMBL" id="QHT85596.1"/>
    </source>
</evidence>
<reference evidence="1" key="1">
    <citation type="journal article" date="2020" name="Nature">
        <title>Giant virus diversity and host interactions through global metagenomics.</title>
        <authorList>
            <person name="Schulz F."/>
            <person name="Roux S."/>
            <person name="Paez-Espino D."/>
            <person name="Jungbluth S."/>
            <person name="Walsh D.A."/>
            <person name="Denef V.J."/>
            <person name="McMahon K.D."/>
            <person name="Konstantinidis K.T."/>
            <person name="Eloe-Fadrosh E.A."/>
            <person name="Kyrpides N.C."/>
            <person name="Woyke T."/>
        </authorList>
    </citation>
    <scope>NUCLEOTIDE SEQUENCE</scope>
    <source>
        <strain evidence="1">GVMAG-M-3300023184-182</strain>
    </source>
</reference>
<name>A0A6C0HZL4_9ZZZZ</name>
<accession>A0A6C0HZL4</accession>
<dbReference type="EMBL" id="MN740043">
    <property type="protein sequence ID" value="QHT85596.1"/>
    <property type="molecule type" value="Genomic_DNA"/>
</dbReference>
<protein>
    <submittedName>
        <fullName evidence="1">Uncharacterized protein</fullName>
    </submittedName>
</protein>
<dbReference type="AlphaFoldDB" id="A0A6C0HZL4"/>
<proteinExistence type="predicted"/>
<organism evidence="1">
    <name type="scientific">viral metagenome</name>
    <dbReference type="NCBI Taxonomy" id="1070528"/>
    <lineage>
        <taxon>unclassified sequences</taxon>
        <taxon>metagenomes</taxon>
        <taxon>organismal metagenomes</taxon>
    </lineage>
</organism>